<name>A0A4C1UWG1_EUMVA</name>
<evidence type="ECO:0000313" key="1">
    <source>
        <dbReference type="EMBL" id="GBP30357.1"/>
    </source>
</evidence>
<accession>A0A4C1UWG1</accession>
<keyword evidence="2" id="KW-1185">Reference proteome</keyword>
<reference evidence="1 2" key="1">
    <citation type="journal article" date="2019" name="Commun. Biol.">
        <title>The bagworm genome reveals a unique fibroin gene that provides high tensile strength.</title>
        <authorList>
            <person name="Kono N."/>
            <person name="Nakamura H."/>
            <person name="Ohtoshi R."/>
            <person name="Tomita M."/>
            <person name="Numata K."/>
            <person name="Arakawa K."/>
        </authorList>
    </citation>
    <scope>NUCLEOTIDE SEQUENCE [LARGE SCALE GENOMIC DNA]</scope>
</reference>
<dbReference type="Proteomes" id="UP000299102">
    <property type="component" value="Unassembled WGS sequence"/>
</dbReference>
<evidence type="ECO:0000313" key="2">
    <source>
        <dbReference type="Proteomes" id="UP000299102"/>
    </source>
</evidence>
<gene>
    <name evidence="1" type="ORF">EVAR_18156_1</name>
</gene>
<comment type="caution">
    <text evidence="1">The sequence shown here is derived from an EMBL/GenBank/DDBJ whole genome shotgun (WGS) entry which is preliminary data.</text>
</comment>
<protein>
    <submittedName>
        <fullName evidence="1">Uncharacterized protein</fullName>
    </submittedName>
</protein>
<organism evidence="1 2">
    <name type="scientific">Eumeta variegata</name>
    <name type="common">Bagworm moth</name>
    <name type="synonym">Eumeta japonica</name>
    <dbReference type="NCBI Taxonomy" id="151549"/>
    <lineage>
        <taxon>Eukaryota</taxon>
        <taxon>Metazoa</taxon>
        <taxon>Ecdysozoa</taxon>
        <taxon>Arthropoda</taxon>
        <taxon>Hexapoda</taxon>
        <taxon>Insecta</taxon>
        <taxon>Pterygota</taxon>
        <taxon>Neoptera</taxon>
        <taxon>Endopterygota</taxon>
        <taxon>Lepidoptera</taxon>
        <taxon>Glossata</taxon>
        <taxon>Ditrysia</taxon>
        <taxon>Tineoidea</taxon>
        <taxon>Psychidae</taxon>
        <taxon>Oiketicinae</taxon>
        <taxon>Eumeta</taxon>
    </lineage>
</organism>
<dbReference type="AlphaFoldDB" id="A0A4C1UWG1"/>
<proteinExistence type="predicted"/>
<sequence>MRPQQSGPTRGAAAFSRMRHPAPFFQLFRVITTSCKRYSLAESVHGQETYNVVKVELINETTSPAARPHGHDTFPKAIQISIPTAASISILNAGPWLIPAAF</sequence>
<dbReference type="EMBL" id="BGZK01000232">
    <property type="protein sequence ID" value="GBP30357.1"/>
    <property type="molecule type" value="Genomic_DNA"/>
</dbReference>